<dbReference type="InterPro" id="IPR023198">
    <property type="entry name" value="PGP-like_dom2"/>
</dbReference>
<organism evidence="1 2">
    <name type="scientific">Brucella intermedia LMG 3301</name>
    <dbReference type="NCBI Taxonomy" id="641118"/>
    <lineage>
        <taxon>Bacteria</taxon>
        <taxon>Pseudomonadati</taxon>
        <taxon>Pseudomonadota</taxon>
        <taxon>Alphaproteobacteria</taxon>
        <taxon>Hyphomicrobiales</taxon>
        <taxon>Brucellaceae</taxon>
        <taxon>Brucella/Ochrobactrum group</taxon>
        <taxon>Brucella</taxon>
    </lineage>
</organism>
<dbReference type="Proteomes" id="UP000004386">
    <property type="component" value="Unassembled WGS sequence"/>
</dbReference>
<dbReference type="PANTHER" id="PTHR43434:SF24">
    <property type="entry name" value="HYDROLASE-RELATED"/>
    <property type="match status" value="1"/>
</dbReference>
<dbReference type="Pfam" id="PF13419">
    <property type="entry name" value="HAD_2"/>
    <property type="match status" value="1"/>
</dbReference>
<reference evidence="1 2" key="1">
    <citation type="submission" date="2009-05" db="EMBL/GenBank/DDBJ databases">
        <authorList>
            <person name="Setubal J.C."/>
            <person name="Boyle S."/>
            <person name="Crasta O.R."/>
            <person name="Gillespie J.J."/>
            <person name="Kenyon R.W."/>
            <person name="Lu J."/>
            <person name="Mane S."/>
            <person name="Nagrani S."/>
            <person name="Shallom J.M."/>
            <person name="Shallom S."/>
            <person name="Shukla M."/>
            <person name="Snyder E.E."/>
            <person name="Sobral B.W."/>
            <person name="Wattam A.R."/>
            <person name="Will R."/>
            <person name="Williams K."/>
            <person name="Yoo H."/>
            <person name="Munk C."/>
            <person name="Tapia R."/>
            <person name="Green L."/>
            <person name="Rogers Y."/>
            <person name="Detter J.C."/>
            <person name="Bruce D."/>
            <person name="Brettin T.S."/>
            <person name="Tsolis R."/>
        </authorList>
    </citation>
    <scope>NUCLEOTIDE SEQUENCE [LARGE SCALE GENOMIC DNA]</scope>
    <source>
        <strain evidence="1 2">LMG 3301</strain>
    </source>
</reference>
<dbReference type="GO" id="GO:0008967">
    <property type="term" value="F:phosphoglycolate phosphatase activity"/>
    <property type="evidence" value="ECO:0007669"/>
    <property type="project" value="TreeGrafter"/>
</dbReference>
<dbReference type="GO" id="GO:0006281">
    <property type="term" value="P:DNA repair"/>
    <property type="evidence" value="ECO:0007669"/>
    <property type="project" value="TreeGrafter"/>
</dbReference>
<comment type="caution">
    <text evidence="1">The sequence shown here is derived from an EMBL/GenBank/DDBJ whole genome shotgun (WGS) entry which is preliminary data.</text>
</comment>
<evidence type="ECO:0000313" key="2">
    <source>
        <dbReference type="Proteomes" id="UP000004386"/>
    </source>
</evidence>
<dbReference type="SUPFAM" id="SSF56784">
    <property type="entry name" value="HAD-like"/>
    <property type="match status" value="1"/>
</dbReference>
<dbReference type="SFLD" id="SFLDG01129">
    <property type="entry name" value="C1.5:_HAD__Beta-PGM__Phosphata"/>
    <property type="match status" value="1"/>
</dbReference>
<evidence type="ECO:0000313" key="1">
    <source>
        <dbReference type="EMBL" id="EEQ95825.1"/>
    </source>
</evidence>
<dbReference type="InterPro" id="IPR023214">
    <property type="entry name" value="HAD_sf"/>
</dbReference>
<sequence>MRTDDYQQAGKGIQRPMKLVLFDCDGTLVDSGDFIHRCMATSFADAGLEPPAIEETHSIIGLSLHLAIAKLLNREPDEQVHWLTQRYKENFVMLRQAPDFAEPLYEGILPLLGELGARDDLLLGIVTGKSQRGVRSVFERHGIGHHFVVTRTADDCPSKPHPAMVLESCAEMGIEPNRTIVIGDAVYDMQMARSAGAVAAGVSWGYHHRQGLIEAGAHHILEVPSELHALLQTMDEQVL</sequence>
<accession>C4WJL3</accession>
<dbReference type="GO" id="GO:0005829">
    <property type="term" value="C:cytosol"/>
    <property type="evidence" value="ECO:0007669"/>
    <property type="project" value="TreeGrafter"/>
</dbReference>
<dbReference type="SFLD" id="SFLDS00003">
    <property type="entry name" value="Haloacid_Dehalogenase"/>
    <property type="match status" value="1"/>
</dbReference>
<dbReference type="PANTHER" id="PTHR43434">
    <property type="entry name" value="PHOSPHOGLYCOLATE PHOSPHATASE"/>
    <property type="match status" value="1"/>
</dbReference>
<dbReference type="EMBL" id="ACQA01000001">
    <property type="protein sequence ID" value="EEQ95825.1"/>
    <property type="molecule type" value="Genomic_DNA"/>
</dbReference>
<dbReference type="InterPro" id="IPR036412">
    <property type="entry name" value="HAD-like_sf"/>
</dbReference>
<gene>
    <name evidence="1" type="ORF">OINT_1001223</name>
</gene>
<dbReference type="SFLD" id="SFLDG01135">
    <property type="entry name" value="C1.5.6:_HAD__Beta-PGM__Phospha"/>
    <property type="match status" value="1"/>
</dbReference>
<keyword evidence="1" id="KW-0378">Hydrolase</keyword>
<dbReference type="InterPro" id="IPR006439">
    <property type="entry name" value="HAD-SF_hydro_IA"/>
</dbReference>
<dbReference type="NCBIfam" id="TIGR01549">
    <property type="entry name" value="HAD-SF-IA-v1"/>
    <property type="match status" value="1"/>
</dbReference>
<protein>
    <submittedName>
        <fullName evidence="1">HAD-superfamily hydrolase, subfamily IA, variant 1</fullName>
    </submittedName>
</protein>
<dbReference type="AlphaFoldDB" id="C4WJL3"/>
<proteinExistence type="predicted"/>
<dbReference type="HOGENOM" id="CLU_045011_19_2_5"/>
<dbReference type="Gene3D" id="3.40.50.1000">
    <property type="entry name" value="HAD superfamily/HAD-like"/>
    <property type="match status" value="1"/>
</dbReference>
<dbReference type="InterPro" id="IPR050155">
    <property type="entry name" value="HAD-like_hydrolase_sf"/>
</dbReference>
<name>C4WJL3_9HYPH</name>
<dbReference type="Gene3D" id="1.10.150.240">
    <property type="entry name" value="Putative phosphatase, domain 2"/>
    <property type="match status" value="1"/>
</dbReference>
<dbReference type="InterPro" id="IPR041492">
    <property type="entry name" value="HAD_2"/>
</dbReference>